<comment type="caution">
    <text evidence="1">The sequence shown here is derived from an EMBL/GenBank/DDBJ whole genome shotgun (WGS) entry which is preliminary data.</text>
</comment>
<evidence type="ECO:0000313" key="1">
    <source>
        <dbReference type="EMBL" id="KAK8071302.1"/>
    </source>
</evidence>
<dbReference type="GeneID" id="92048880"/>
<name>A0ABR1VK75_9PEZI</name>
<protein>
    <submittedName>
        <fullName evidence="1">Uncharacterized protein</fullName>
    </submittedName>
</protein>
<reference evidence="1 2" key="1">
    <citation type="submission" date="2023-01" db="EMBL/GenBank/DDBJ databases">
        <title>Analysis of 21 Apiospora genomes using comparative genomics revels a genus with tremendous synthesis potential of carbohydrate active enzymes and secondary metabolites.</title>
        <authorList>
            <person name="Sorensen T."/>
        </authorList>
    </citation>
    <scope>NUCLEOTIDE SEQUENCE [LARGE SCALE GENOMIC DNA]</scope>
    <source>
        <strain evidence="1 2">CBS 114990</strain>
    </source>
</reference>
<dbReference type="Proteomes" id="UP001433268">
    <property type="component" value="Unassembled WGS sequence"/>
</dbReference>
<dbReference type="EMBL" id="JAQQWN010000008">
    <property type="protein sequence ID" value="KAK8071302.1"/>
    <property type="molecule type" value="Genomic_DNA"/>
</dbReference>
<evidence type="ECO:0000313" key="2">
    <source>
        <dbReference type="Proteomes" id="UP001433268"/>
    </source>
</evidence>
<organism evidence="1 2">
    <name type="scientific">Apiospora hydei</name>
    <dbReference type="NCBI Taxonomy" id="1337664"/>
    <lineage>
        <taxon>Eukaryota</taxon>
        <taxon>Fungi</taxon>
        <taxon>Dikarya</taxon>
        <taxon>Ascomycota</taxon>
        <taxon>Pezizomycotina</taxon>
        <taxon>Sordariomycetes</taxon>
        <taxon>Xylariomycetidae</taxon>
        <taxon>Amphisphaeriales</taxon>
        <taxon>Apiosporaceae</taxon>
        <taxon>Apiospora</taxon>
    </lineage>
</organism>
<accession>A0ABR1VK75</accession>
<dbReference type="RefSeq" id="XP_066665110.1">
    <property type="nucleotide sequence ID" value="XM_066815820.1"/>
</dbReference>
<gene>
    <name evidence="1" type="ORF">PG997_011505</name>
</gene>
<sequence>MFPIDGSMEDVKMYRTKFRIIPQFRPDDPVNHLGRLRHLALRLFDFAKWPSTRTASSFLSLAPNPNQNPWLWPGFLATLKKARRLETLHIVVDRLFSASFDSIHDHPKDRQSQQLVQSPSQLRDVVASLPRDKYGFSDYDHFAARTKLDICFPKWCPPDDRSDGDTLTFEKYDPFFQEVLRQVRTYSSPPLRKSTYSVIQARLVVDLDSNLNGCNMGQVQRKMQALTLNDKNNPQDDMVEGYNRYFARPEAQGWFTDVSGVRPAGRGRVYPSTILYATLALFASTTVATPNPSTPASLLLKRQGKIWNKDGNDCDVGIACIARGGDPTLADANDNFSDGNLCQEATTSYSSKVAKGINDAGETGFCTITMKTNEACCVNGKCSAQEIARDRQVVKTTDAYTEETIQDVHFSKACPKGTYIQSERRLV</sequence>
<proteinExistence type="predicted"/>
<keyword evidence="2" id="KW-1185">Reference proteome</keyword>